<dbReference type="AlphaFoldDB" id="A0A9N7LSE7"/>
<feature type="transmembrane region" description="Helical" evidence="8">
    <location>
        <begin position="796"/>
        <end position="819"/>
    </location>
</feature>
<evidence type="ECO:0000313" key="10">
    <source>
        <dbReference type="EMBL" id="BDN85080.1"/>
    </source>
</evidence>
<dbReference type="PANTHER" id="PTHR33406">
    <property type="entry name" value="MEMBRANE PROTEIN MJ1562-RELATED"/>
    <property type="match status" value="1"/>
</dbReference>
<dbReference type="SUPFAM" id="SSF82866">
    <property type="entry name" value="Multidrug efflux transporter AcrB transmembrane domain"/>
    <property type="match status" value="2"/>
</dbReference>
<keyword evidence="4 8" id="KW-0812">Transmembrane</keyword>
<keyword evidence="6 8" id="KW-0472">Membrane</keyword>
<keyword evidence="11" id="KW-1185">Reference proteome</keyword>
<reference evidence="10" key="1">
    <citation type="submission" date="2022-06" db="EMBL/GenBank/DDBJ databases">
        <title>Complete genome sequence of Mycobacterium pseudoshottsii NJB1907-Z4.</title>
        <authorList>
            <person name="Komine T."/>
            <person name="Fukano H."/>
            <person name="Wada S."/>
        </authorList>
    </citation>
    <scope>NUCLEOTIDE SEQUENCE</scope>
    <source>
        <strain evidence="10">NJB1907-Z4</strain>
    </source>
</reference>
<dbReference type="FunFam" id="1.20.1640.10:FF:000020">
    <property type="entry name" value="Transmembrane transport protein MmpL10"/>
    <property type="match status" value="1"/>
</dbReference>
<dbReference type="Pfam" id="PF03176">
    <property type="entry name" value="MMPL"/>
    <property type="match status" value="2"/>
</dbReference>
<accession>A0A9N7LSE7</accession>
<feature type="transmembrane region" description="Helical" evidence="8">
    <location>
        <begin position="302"/>
        <end position="324"/>
    </location>
</feature>
<comment type="subcellular location">
    <subcellularLocation>
        <location evidence="1">Cell membrane</location>
        <topology evidence="1">Multi-pass membrane protein</topology>
    </subcellularLocation>
</comment>
<evidence type="ECO:0000256" key="5">
    <source>
        <dbReference type="ARBA" id="ARBA00022989"/>
    </source>
</evidence>
<feature type="domain" description="Membrane transport protein MMPL" evidence="9">
    <location>
        <begin position="60"/>
        <end position="389"/>
    </location>
</feature>
<evidence type="ECO:0000256" key="3">
    <source>
        <dbReference type="ARBA" id="ARBA00022475"/>
    </source>
</evidence>
<keyword evidence="3" id="KW-1003">Cell membrane</keyword>
<feature type="transmembrane region" description="Helical" evidence="8">
    <location>
        <begin position="876"/>
        <end position="894"/>
    </location>
</feature>
<feature type="region of interest" description="Disordered" evidence="7">
    <location>
        <begin position="947"/>
        <end position="970"/>
    </location>
</feature>
<evidence type="ECO:0000259" key="9">
    <source>
        <dbReference type="Pfam" id="PF03176"/>
    </source>
</evidence>
<dbReference type="FunFam" id="1.20.1640.10:FF:000018">
    <property type="entry name" value="Transmembrane transport protein MmpL10"/>
    <property type="match status" value="1"/>
</dbReference>
<feature type="transmembrane region" description="Helical" evidence="8">
    <location>
        <begin position="772"/>
        <end position="790"/>
    </location>
</feature>
<dbReference type="Gene3D" id="1.20.1640.10">
    <property type="entry name" value="Multidrug efflux transporter AcrB transmembrane domain"/>
    <property type="match status" value="2"/>
</dbReference>
<protein>
    <submittedName>
        <fullName evidence="10">Siderophore exporter MmpL4</fullName>
    </submittedName>
</protein>
<evidence type="ECO:0000256" key="7">
    <source>
        <dbReference type="SAM" id="MobiDB-lite"/>
    </source>
</evidence>
<comment type="similarity">
    <text evidence="2">Belongs to the resistance-nodulation-cell division (RND) (TC 2.A.6) family. MmpL subfamily.</text>
</comment>
<evidence type="ECO:0000256" key="1">
    <source>
        <dbReference type="ARBA" id="ARBA00004651"/>
    </source>
</evidence>
<feature type="transmembrane region" description="Helical" evidence="8">
    <location>
        <begin position="915"/>
        <end position="934"/>
    </location>
</feature>
<dbReference type="PANTHER" id="PTHR33406:SF6">
    <property type="entry name" value="MEMBRANE PROTEIN YDGH-RELATED"/>
    <property type="match status" value="1"/>
</dbReference>
<feature type="transmembrane region" description="Helical" evidence="8">
    <location>
        <begin position="201"/>
        <end position="220"/>
    </location>
</feature>
<dbReference type="InterPro" id="IPR050545">
    <property type="entry name" value="Mycobact_MmpL"/>
</dbReference>
<evidence type="ECO:0000256" key="6">
    <source>
        <dbReference type="ARBA" id="ARBA00023136"/>
    </source>
</evidence>
<dbReference type="GO" id="GO:0005886">
    <property type="term" value="C:plasma membrane"/>
    <property type="evidence" value="ECO:0007669"/>
    <property type="project" value="UniProtKB-SubCell"/>
</dbReference>
<dbReference type="Proteomes" id="UP001058626">
    <property type="component" value="Chromosome"/>
</dbReference>
<feature type="transmembrane region" description="Helical" evidence="8">
    <location>
        <begin position="826"/>
        <end position="844"/>
    </location>
</feature>
<feature type="transmembrane region" description="Helical" evidence="8">
    <location>
        <begin position="28"/>
        <end position="47"/>
    </location>
</feature>
<feature type="domain" description="Membrane transport protein MMPL" evidence="9">
    <location>
        <begin position="610"/>
        <end position="943"/>
    </location>
</feature>
<name>A0A9N7LSE7_9MYCO</name>
<dbReference type="EMBL" id="AP026367">
    <property type="protein sequence ID" value="BDN85080.1"/>
    <property type="molecule type" value="Genomic_DNA"/>
</dbReference>
<sequence length="970" mass="105281">MSTTQSVPGQTGTTAAERPFVARMIRTLAVPIILFWLAVVVLLSVFVPSLEVVGQERSVSLSPTDAPSVVALNRIGHVFNEGETDSVAMIILEGDKPLGDDAHKFYDGLIRKLRADKKHVLSIQDFWGDPLTAAGAQSNDGMAATVQVRLAGKQGELLANESVEAVRKIVDATPAPPGVKAYVTGGPAMAADLHKSGDRSMAKITLTTVAVILIMLLFVYRSPVTVFLLLVTVGLELTAARGAVALLGHSGLIGLSTFAVSLLTSLAIAAGTDYGIFIVGRYQEARQAGEDRESAFYTMYRGTAHVILGSGLTISAATFCLSFTRMPYFQTLGIPCSVGMLVALLVALTLAPAVLVVGGRFGAFDPKRVLQVRGWRWVGTAIVRWPLPILAVTCAVALVGLITLPGYRPSYNDRAYLPSFIPANQGLAVADRHFSQARINPEILMIESDHDMRNPTDFLVLDKLAKGIFRVPGISRVQAITRPSGTTMDHTTIPFRLSMQNAGQVQSLHYQRARMNDLLTQADEMAKTIALTRRMYELSSQLADNTHRMVGDTIEMQQITNELRDKLADFDDFWRPIRSYLYWEKHCYDIPNCWTFRSLFDALDGLDQIDEKLDVMVGDLENVDRLMPQMTETFPPMIESMEHIRTMMLTMHSTMSGMVDQMTELSENANAMGKAFDTAKNDDSFYLPPEVFENADFKRAMGSFLSPDGHAARFIILHRSDPASASGIASIDKIRTAAEESLKGTPLENATIYLAGVGAIFKDVSEGAKWDLLIAGIASLCLIFVIMLILTRALVAAGVIVGTVAISLGASFGLSVLLWQHIIGMPLHWLVIAMSVIVLLAVGSDYNLLLVSRFKQEIPAGINTGIIRSMGGTGKVVTNAGLVFAFTMASMVVSDVRMIGQVGTTIGLGLLFDTLVVRAFMTPAIAALLGRWFWWPLRVRSRPDRGAIQRAAQSDTEPAPVESAPATAGS</sequence>
<feature type="transmembrane region" description="Helical" evidence="8">
    <location>
        <begin position="382"/>
        <end position="404"/>
    </location>
</feature>
<evidence type="ECO:0000256" key="2">
    <source>
        <dbReference type="ARBA" id="ARBA00010157"/>
    </source>
</evidence>
<organism evidence="10 11">
    <name type="scientific">Mycobacterium pseudoshottsii</name>
    <dbReference type="NCBI Taxonomy" id="265949"/>
    <lineage>
        <taxon>Bacteria</taxon>
        <taxon>Bacillati</taxon>
        <taxon>Actinomycetota</taxon>
        <taxon>Actinomycetes</taxon>
        <taxon>Mycobacteriales</taxon>
        <taxon>Mycobacteriaceae</taxon>
        <taxon>Mycobacterium</taxon>
        <taxon>Mycobacterium ulcerans group</taxon>
    </lineage>
</organism>
<proteinExistence type="inferred from homology"/>
<evidence type="ECO:0000256" key="8">
    <source>
        <dbReference type="SAM" id="Phobius"/>
    </source>
</evidence>
<gene>
    <name evidence="10" type="primary">mmpL4_4</name>
    <name evidence="10" type="ORF">NJB1907Z4_C52950</name>
</gene>
<evidence type="ECO:0000256" key="4">
    <source>
        <dbReference type="ARBA" id="ARBA00022692"/>
    </source>
</evidence>
<feature type="transmembrane region" description="Helical" evidence="8">
    <location>
        <begin position="336"/>
        <end position="362"/>
    </location>
</feature>
<keyword evidence="5 8" id="KW-1133">Transmembrane helix</keyword>
<dbReference type="InterPro" id="IPR004869">
    <property type="entry name" value="MMPL_dom"/>
</dbReference>
<evidence type="ECO:0000313" key="11">
    <source>
        <dbReference type="Proteomes" id="UP001058626"/>
    </source>
</evidence>
<dbReference type="NCBIfam" id="TIGR00833">
    <property type="entry name" value="actII"/>
    <property type="match status" value="1"/>
</dbReference>
<dbReference type="InterPro" id="IPR004707">
    <property type="entry name" value="MmpL_fam"/>
</dbReference>